<reference evidence="5 6" key="1">
    <citation type="submission" date="2018-01" db="EMBL/GenBank/DDBJ databases">
        <title>Genome sequence of a Cantenovulum-like bacteria.</title>
        <authorList>
            <person name="Tan W.R."/>
            <person name="Lau N.-S."/>
            <person name="Go F."/>
            <person name="Amirul A.-A.A."/>
        </authorList>
    </citation>
    <scope>NUCLEOTIDE SEQUENCE [LARGE SCALE GENOMIC DNA]</scope>
    <source>
        <strain evidence="5 6">CCB-QB4</strain>
    </source>
</reference>
<dbReference type="SMART" id="SM00850">
    <property type="entry name" value="LytTR"/>
    <property type="match status" value="1"/>
</dbReference>
<accession>A0A2S0VPW4</accession>
<dbReference type="InterPro" id="IPR007492">
    <property type="entry name" value="LytTR_DNA-bd_dom"/>
</dbReference>
<evidence type="ECO:0000256" key="1">
    <source>
        <dbReference type="ARBA" id="ARBA00023012"/>
    </source>
</evidence>
<protein>
    <submittedName>
        <fullName evidence="5">DNA-binding response regulator</fullName>
    </submittedName>
</protein>
<feature type="domain" description="Response regulatory" evidence="3">
    <location>
        <begin position="2"/>
        <end position="113"/>
    </location>
</feature>
<gene>
    <name evidence="5" type="ORF">C2869_07225</name>
</gene>
<dbReference type="PANTHER" id="PTHR37299">
    <property type="entry name" value="TRANSCRIPTIONAL REGULATOR-RELATED"/>
    <property type="match status" value="1"/>
</dbReference>
<dbReference type="GO" id="GO:0003677">
    <property type="term" value="F:DNA binding"/>
    <property type="evidence" value="ECO:0007669"/>
    <property type="project" value="UniProtKB-KW"/>
</dbReference>
<dbReference type="GO" id="GO:0000156">
    <property type="term" value="F:phosphorelay response regulator activity"/>
    <property type="evidence" value="ECO:0007669"/>
    <property type="project" value="InterPro"/>
</dbReference>
<dbReference type="KEGG" id="cate:C2869_07225"/>
<evidence type="ECO:0000313" key="6">
    <source>
        <dbReference type="Proteomes" id="UP000244441"/>
    </source>
</evidence>
<dbReference type="InterPro" id="IPR011006">
    <property type="entry name" value="CheY-like_superfamily"/>
</dbReference>
<dbReference type="SUPFAM" id="SSF52172">
    <property type="entry name" value="CheY-like"/>
    <property type="match status" value="1"/>
</dbReference>
<keyword evidence="6" id="KW-1185">Reference proteome</keyword>
<dbReference type="RefSeq" id="WP_108602310.1">
    <property type="nucleotide sequence ID" value="NZ_CP026604.1"/>
</dbReference>
<keyword evidence="1" id="KW-0902">Two-component regulatory system</keyword>
<dbReference type="AlphaFoldDB" id="A0A2S0VPW4"/>
<evidence type="ECO:0000259" key="3">
    <source>
        <dbReference type="PROSITE" id="PS50110"/>
    </source>
</evidence>
<dbReference type="PROSITE" id="PS50110">
    <property type="entry name" value="RESPONSE_REGULATORY"/>
    <property type="match status" value="1"/>
</dbReference>
<dbReference type="Pfam" id="PF04397">
    <property type="entry name" value="LytTR"/>
    <property type="match status" value="1"/>
</dbReference>
<dbReference type="SMART" id="SM00448">
    <property type="entry name" value="REC"/>
    <property type="match status" value="1"/>
</dbReference>
<feature type="domain" description="HTH LytTR-type" evidence="4">
    <location>
        <begin position="149"/>
        <end position="253"/>
    </location>
</feature>
<dbReference type="EMBL" id="CP026604">
    <property type="protein sequence ID" value="AWB66239.1"/>
    <property type="molecule type" value="Genomic_DNA"/>
</dbReference>
<keyword evidence="2" id="KW-0597">Phosphoprotein</keyword>
<dbReference type="InterPro" id="IPR046947">
    <property type="entry name" value="LytR-like"/>
</dbReference>
<dbReference type="PANTHER" id="PTHR37299:SF1">
    <property type="entry name" value="STAGE 0 SPORULATION PROTEIN A HOMOLOG"/>
    <property type="match status" value="1"/>
</dbReference>
<dbReference type="PROSITE" id="PS50930">
    <property type="entry name" value="HTH_LYTTR"/>
    <property type="match status" value="1"/>
</dbReference>
<evidence type="ECO:0000256" key="2">
    <source>
        <dbReference type="PROSITE-ProRule" id="PRU00169"/>
    </source>
</evidence>
<evidence type="ECO:0000259" key="4">
    <source>
        <dbReference type="PROSITE" id="PS50930"/>
    </source>
</evidence>
<dbReference type="Gene3D" id="3.40.50.2300">
    <property type="match status" value="1"/>
</dbReference>
<organism evidence="5 6">
    <name type="scientific">Saccharobesus litoralis</name>
    <dbReference type="NCBI Taxonomy" id="2172099"/>
    <lineage>
        <taxon>Bacteria</taxon>
        <taxon>Pseudomonadati</taxon>
        <taxon>Pseudomonadota</taxon>
        <taxon>Gammaproteobacteria</taxon>
        <taxon>Alteromonadales</taxon>
        <taxon>Alteromonadaceae</taxon>
        <taxon>Saccharobesus</taxon>
    </lineage>
</organism>
<evidence type="ECO:0000313" key="5">
    <source>
        <dbReference type="EMBL" id="AWB66239.1"/>
    </source>
</evidence>
<dbReference type="OrthoDB" id="236568at2"/>
<dbReference type="Gene3D" id="2.40.50.1020">
    <property type="entry name" value="LytTr DNA-binding domain"/>
    <property type="match status" value="1"/>
</dbReference>
<feature type="modified residue" description="4-aspartylphosphate" evidence="2">
    <location>
        <position position="53"/>
    </location>
</feature>
<keyword evidence="5" id="KW-0238">DNA-binding</keyword>
<dbReference type="Proteomes" id="UP000244441">
    <property type="component" value="Chromosome"/>
</dbReference>
<name>A0A2S0VPW4_9ALTE</name>
<sequence>MKALIVEDSRLAREGLARMLANHSEVEVIGTAANVAEALQIIQQTDVELLFLDIHMPEENGFDLLGQLAYQPKVIFTTAYSEYAIQSFEYNTIDYLLKPISKARLATAINKLLKAEPTASNDSQIASDVVVSDAVASEVEEKLSLDSKIFVKDGDECHLISLREIEYIESCKNYVRVFFGGHNAFIKKSLSQVESRLPARCFFRANRQYIINLNFVSQINENLTDGYDVKLQGGRLIDVSRRNASKMKELLSL</sequence>
<dbReference type="InterPro" id="IPR001789">
    <property type="entry name" value="Sig_transdc_resp-reg_receiver"/>
</dbReference>
<proteinExistence type="predicted"/>
<dbReference type="Pfam" id="PF00072">
    <property type="entry name" value="Response_reg"/>
    <property type="match status" value="1"/>
</dbReference>